<dbReference type="Proteomes" id="UP000780801">
    <property type="component" value="Unassembled WGS sequence"/>
</dbReference>
<dbReference type="EMBL" id="JAABOA010000363">
    <property type="protein sequence ID" value="KAF9584650.1"/>
    <property type="molecule type" value="Genomic_DNA"/>
</dbReference>
<evidence type="ECO:0000313" key="1">
    <source>
        <dbReference type="EMBL" id="KAF9584650.1"/>
    </source>
</evidence>
<comment type="caution">
    <text evidence="1">The sequence shown here is derived from an EMBL/GenBank/DDBJ whole genome shotgun (WGS) entry which is preliminary data.</text>
</comment>
<gene>
    <name evidence="1" type="ORF">BGW38_005716</name>
</gene>
<accession>A0A9P6KHB6</accession>
<proteinExistence type="predicted"/>
<reference evidence="1" key="1">
    <citation type="journal article" date="2020" name="Fungal Divers.">
        <title>Resolving the Mortierellaceae phylogeny through synthesis of multi-gene phylogenetics and phylogenomics.</title>
        <authorList>
            <person name="Vandepol N."/>
            <person name="Liber J."/>
            <person name="Desiro A."/>
            <person name="Na H."/>
            <person name="Kennedy M."/>
            <person name="Barry K."/>
            <person name="Grigoriev I.V."/>
            <person name="Miller A.N."/>
            <person name="O'Donnell K."/>
            <person name="Stajich J.E."/>
            <person name="Bonito G."/>
        </authorList>
    </citation>
    <scope>NUCLEOTIDE SEQUENCE</scope>
    <source>
        <strain evidence="1">KOD1015</strain>
    </source>
</reference>
<organism evidence="1 2">
    <name type="scientific">Lunasporangiospora selenospora</name>
    <dbReference type="NCBI Taxonomy" id="979761"/>
    <lineage>
        <taxon>Eukaryota</taxon>
        <taxon>Fungi</taxon>
        <taxon>Fungi incertae sedis</taxon>
        <taxon>Mucoromycota</taxon>
        <taxon>Mortierellomycotina</taxon>
        <taxon>Mortierellomycetes</taxon>
        <taxon>Mortierellales</taxon>
        <taxon>Mortierellaceae</taxon>
        <taxon>Lunasporangiospora</taxon>
    </lineage>
</organism>
<feature type="non-terminal residue" evidence="1">
    <location>
        <position position="1"/>
    </location>
</feature>
<sequence>QQIPVSLFEDQVDRFFFNNSISEWTNVRTFCSDLLKQRYQISGKKAYQRYTKSLNTIQHKTIVDPRVREHAKDILRTRESSFRTDYFYIENLQHQDADGARKLSLLEDEEEPSHLALHFGLLTK</sequence>
<dbReference type="OrthoDB" id="2394426at2759"/>
<evidence type="ECO:0000313" key="2">
    <source>
        <dbReference type="Proteomes" id="UP000780801"/>
    </source>
</evidence>
<protein>
    <submittedName>
        <fullName evidence="1">Uncharacterized protein</fullName>
    </submittedName>
</protein>
<keyword evidence="2" id="KW-1185">Reference proteome</keyword>
<dbReference type="AlphaFoldDB" id="A0A9P6KHB6"/>
<name>A0A9P6KHB6_9FUNG</name>